<comment type="caution">
    <text evidence="1">The sequence shown here is derived from an EMBL/GenBank/DDBJ whole genome shotgun (WGS) entry which is preliminary data.</text>
</comment>
<accession>A0A834W4B8</accession>
<dbReference type="AlphaFoldDB" id="A0A834W4B8"/>
<proteinExistence type="predicted"/>
<dbReference type="EMBL" id="JAAIUW010000011">
    <property type="protein sequence ID" value="KAF7809150.1"/>
    <property type="molecule type" value="Genomic_DNA"/>
</dbReference>
<dbReference type="Proteomes" id="UP000634136">
    <property type="component" value="Unassembled WGS sequence"/>
</dbReference>
<evidence type="ECO:0000313" key="2">
    <source>
        <dbReference type="Proteomes" id="UP000634136"/>
    </source>
</evidence>
<evidence type="ECO:0000313" key="1">
    <source>
        <dbReference type="EMBL" id="KAF7809150.1"/>
    </source>
</evidence>
<protein>
    <submittedName>
        <fullName evidence="1">Uncharacterized protein</fullName>
    </submittedName>
</protein>
<keyword evidence="2" id="KW-1185">Reference proteome</keyword>
<gene>
    <name evidence="1" type="ORF">G2W53_035893</name>
</gene>
<name>A0A834W4B8_9FABA</name>
<sequence>MVDIGKFLLEIAAMWRIGEQLWWALYDPKSLMDAL</sequence>
<reference evidence="1" key="1">
    <citation type="submission" date="2020-09" db="EMBL/GenBank/DDBJ databases">
        <title>Genome-Enabled Discovery of Anthraquinone Biosynthesis in Senna tora.</title>
        <authorList>
            <person name="Kang S.-H."/>
            <person name="Pandey R.P."/>
            <person name="Lee C.-M."/>
            <person name="Sim J.-S."/>
            <person name="Jeong J.-T."/>
            <person name="Choi B.-S."/>
            <person name="Jung M."/>
            <person name="Ginzburg D."/>
            <person name="Zhao K."/>
            <person name="Won S.Y."/>
            <person name="Oh T.-J."/>
            <person name="Yu Y."/>
            <person name="Kim N.-H."/>
            <person name="Lee O.R."/>
            <person name="Lee T.-H."/>
            <person name="Bashyal P."/>
            <person name="Kim T.-S."/>
            <person name="Lee W.-H."/>
            <person name="Kawkins C."/>
            <person name="Kim C.-K."/>
            <person name="Kim J.S."/>
            <person name="Ahn B.O."/>
            <person name="Rhee S.Y."/>
            <person name="Sohng J.K."/>
        </authorList>
    </citation>
    <scope>NUCLEOTIDE SEQUENCE</scope>
    <source>
        <tissue evidence="1">Leaf</tissue>
    </source>
</reference>
<organism evidence="1 2">
    <name type="scientific">Senna tora</name>
    <dbReference type="NCBI Taxonomy" id="362788"/>
    <lineage>
        <taxon>Eukaryota</taxon>
        <taxon>Viridiplantae</taxon>
        <taxon>Streptophyta</taxon>
        <taxon>Embryophyta</taxon>
        <taxon>Tracheophyta</taxon>
        <taxon>Spermatophyta</taxon>
        <taxon>Magnoliopsida</taxon>
        <taxon>eudicotyledons</taxon>
        <taxon>Gunneridae</taxon>
        <taxon>Pentapetalae</taxon>
        <taxon>rosids</taxon>
        <taxon>fabids</taxon>
        <taxon>Fabales</taxon>
        <taxon>Fabaceae</taxon>
        <taxon>Caesalpinioideae</taxon>
        <taxon>Cassia clade</taxon>
        <taxon>Senna</taxon>
    </lineage>
</organism>